<protein>
    <submittedName>
        <fullName evidence="2">Crp/Fnr family transcriptional regulator</fullName>
    </submittedName>
</protein>
<dbReference type="Pfam" id="PF00027">
    <property type="entry name" value="cNMP_binding"/>
    <property type="match status" value="1"/>
</dbReference>
<name>A0A2S7II09_9BACT</name>
<accession>A0A2S7II09</accession>
<organism evidence="2 3">
    <name type="scientific">Siphonobacter curvatus</name>
    <dbReference type="NCBI Taxonomy" id="2094562"/>
    <lineage>
        <taxon>Bacteria</taxon>
        <taxon>Pseudomonadati</taxon>
        <taxon>Bacteroidota</taxon>
        <taxon>Cytophagia</taxon>
        <taxon>Cytophagales</taxon>
        <taxon>Cytophagaceae</taxon>
        <taxon>Siphonobacter</taxon>
    </lineage>
</organism>
<dbReference type="CDD" id="cd00038">
    <property type="entry name" value="CAP_ED"/>
    <property type="match status" value="1"/>
</dbReference>
<evidence type="ECO:0000259" key="1">
    <source>
        <dbReference type="Pfam" id="PF00027"/>
    </source>
</evidence>
<dbReference type="SUPFAM" id="SSF51206">
    <property type="entry name" value="cAMP-binding domain-like"/>
    <property type="match status" value="1"/>
</dbReference>
<dbReference type="InterPro" id="IPR018490">
    <property type="entry name" value="cNMP-bd_dom_sf"/>
</dbReference>
<dbReference type="EMBL" id="PTRA01000004">
    <property type="protein sequence ID" value="PQA55575.1"/>
    <property type="molecule type" value="Genomic_DNA"/>
</dbReference>
<evidence type="ECO:0000313" key="3">
    <source>
        <dbReference type="Proteomes" id="UP000239590"/>
    </source>
</evidence>
<evidence type="ECO:0000313" key="2">
    <source>
        <dbReference type="EMBL" id="PQA55575.1"/>
    </source>
</evidence>
<feature type="domain" description="Cyclic nucleotide-binding" evidence="1">
    <location>
        <begin position="34"/>
        <end position="120"/>
    </location>
</feature>
<dbReference type="InterPro" id="IPR014710">
    <property type="entry name" value="RmlC-like_jellyroll"/>
</dbReference>
<dbReference type="Gene3D" id="2.60.120.10">
    <property type="entry name" value="Jelly Rolls"/>
    <property type="match status" value="1"/>
</dbReference>
<keyword evidence="3" id="KW-1185">Reference proteome</keyword>
<comment type="caution">
    <text evidence="2">The sequence shown here is derived from an EMBL/GenBank/DDBJ whole genome shotgun (WGS) entry which is preliminary data.</text>
</comment>
<reference evidence="3" key="1">
    <citation type="submission" date="2018-02" db="EMBL/GenBank/DDBJ databases">
        <title>Genome sequencing of Solimonas sp. HR-BB.</title>
        <authorList>
            <person name="Lee Y."/>
            <person name="Jeon C.O."/>
        </authorList>
    </citation>
    <scope>NUCLEOTIDE SEQUENCE [LARGE SCALE GENOMIC DNA]</scope>
    <source>
        <strain evidence="3">HR-U</strain>
    </source>
</reference>
<dbReference type="RefSeq" id="WP_104715039.1">
    <property type="nucleotide sequence ID" value="NZ_PTRA01000004.1"/>
</dbReference>
<dbReference type="Proteomes" id="UP000239590">
    <property type="component" value="Unassembled WGS sequence"/>
</dbReference>
<gene>
    <name evidence="2" type="ORF">C5O19_19345</name>
</gene>
<sequence>MADLLYERINTNVRKYSSFSEEDLQYFNSLLQHRTVPKKHFLLQEGEVCTFEAYLLKGCIRTYHIDHDGNEVTLQFAIEDWWVSDIISFHEQKPSHWYIETLEDCELLILTPETKEQLLHRVPAFERMFRLMVQRNLSQLQERFFRTVTSTAVDKYLDFLNRYPAIPQRVAQHYIASYLGFTPEFLSKVRRKLSTPSPPKS</sequence>
<proteinExistence type="predicted"/>
<dbReference type="AlphaFoldDB" id="A0A2S7II09"/>
<dbReference type="InterPro" id="IPR000595">
    <property type="entry name" value="cNMP-bd_dom"/>
</dbReference>
<dbReference type="OrthoDB" id="1933280at2"/>